<reference evidence="1 2" key="1">
    <citation type="submission" date="2020-02" db="EMBL/GenBank/DDBJ databases">
        <authorList>
            <person name="Kosznik-Kwasnicka K."/>
            <person name="Grabowski L."/>
            <person name="Grabski M."/>
            <person name="Wegrzyn A."/>
        </authorList>
    </citation>
    <scope>NUCLEOTIDE SEQUENCE [LARGE SCALE GENOMIC DNA]</scope>
</reference>
<protein>
    <submittedName>
        <fullName evidence="1">Uncharacterized protein</fullName>
    </submittedName>
</protein>
<dbReference type="EMBL" id="MT012729">
    <property type="protein sequence ID" value="QJQ80406.1"/>
    <property type="molecule type" value="Genomic_DNA"/>
</dbReference>
<proteinExistence type="predicted"/>
<name>A0A7G3T5U3_9CAUD</name>
<evidence type="ECO:0000313" key="2">
    <source>
        <dbReference type="Proteomes" id="UP000515565"/>
    </source>
</evidence>
<keyword evidence="2" id="KW-1185">Reference proteome</keyword>
<sequence length="112" mass="12701">MNYWMNGTEPENSLMSNNKYHREIKPGVFVDVYDVLKAWDVRNPALQHLIKKALAVGQRGHKDAAEDLQDIVDSALRAWELDSSRKPETRRCANTYALTVKGKCPCCGRVVP</sequence>
<evidence type="ECO:0000313" key="1">
    <source>
        <dbReference type="EMBL" id="QJQ80406.1"/>
    </source>
</evidence>
<dbReference type="Proteomes" id="UP000515565">
    <property type="component" value="Segment"/>
</dbReference>
<gene>
    <name evidence="1" type="ORF">vBSenTO17_23</name>
</gene>
<accession>A0A7G3T5U3</accession>
<organism evidence="1 2">
    <name type="scientific">Salmonella phage vB_SenTO17</name>
    <dbReference type="NCBI Taxonomy" id="2732254"/>
    <lineage>
        <taxon>Viruses</taxon>
        <taxon>Duplodnaviria</taxon>
        <taxon>Heunggongvirae</taxon>
        <taxon>Uroviricota</taxon>
        <taxon>Caudoviricetes</taxon>
        <taxon>Sarkviridae</taxon>
        <taxon>Guernseyvirinae</taxon>
        <taxon>Cornellvirus</taxon>
        <taxon>Cornellvirus SenTO17</taxon>
    </lineage>
</organism>